<dbReference type="InterPro" id="IPR029047">
    <property type="entry name" value="HSP70_peptide-bd_sf"/>
</dbReference>
<dbReference type="OrthoDB" id="533899at2759"/>
<keyword evidence="5" id="KW-1185">Reference proteome</keyword>
<comment type="caution">
    <text evidence="4">The sequence shown here is derived from an EMBL/GenBank/DDBJ whole genome shotgun (WGS) entry which is preliminary data.</text>
</comment>
<accession>A0A150GTT5</accession>
<proteinExistence type="predicted"/>
<evidence type="ECO:0000313" key="5">
    <source>
        <dbReference type="Proteomes" id="UP000075714"/>
    </source>
</evidence>
<evidence type="ECO:0000256" key="1">
    <source>
        <dbReference type="ARBA" id="ARBA00022741"/>
    </source>
</evidence>
<evidence type="ECO:0000313" key="4">
    <source>
        <dbReference type="EMBL" id="KXZ53275.1"/>
    </source>
</evidence>
<dbReference type="SUPFAM" id="SSF100920">
    <property type="entry name" value="Heat shock protein 70kD (HSP70), peptide-binding domain"/>
    <property type="match status" value="1"/>
</dbReference>
<evidence type="ECO:0000256" key="2">
    <source>
        <dbReference type="ARBA" id="ARBA00022840"/>
    </source>
</evidence>
<dbReference type="InterPro" id="IPR013126">
    <property type="entry name" value="Hsp_70_fam"/>
</dbReference>
<keyword evidence="2" id="KW-0067">ATP-binding</keyword>
<dbReference type="EMBL" id="LSYV01000008">
    <property type="protein sequence ID" value="KXZ53275.1"/>
    <property type="molecule type" value="Genomic_DNA"/>
</dbReference>
<dbReference type="AlphaFoldDB" id="A0A150GTT5"/>
<dbReference type="Proteomes" id="UP000075714">
    <property type="component" value="Unassembled WGS sequence"/>
</dbReference>
<feature type="region of interest" description="Disordered" evidence="3">
    <location>
        <begin position="104"/>
        <end position="149"/>
    </location>
</feature>
<dbReference type="PANTHER" id="PTHR19375">
    <property type="entry name" value="HEAT SHOCK PROTEIN 70KDA"/>
    <property type="match status" value="1"/>
</dbReference>
<dbReference type="Pfam" id="PF00012">
    <property type="entry name" value="HSP70"/>
    <property type="match status" value="1"/>
</dbReference>
<feature type="region of interest" description="Disordered" evidence="3">
    <location>
        <begin position="1"/>
        <end position="22"/>
    </location>
</feature>
<gene>
    <name evidence="4" type="ORF">GPECTOR_7g1169</name>
</gene>
<dbReference type="Gene3D" id="2.60.34.10">
    <property type="entry name" value="Substrate Binding Domain Of DNAk, Chain A, domain 1"/>
    <property type="match status" value="1"/>
</dbReference>
<dbReference type="STRING" id="33097.A0A150GTT5"/>
<sequence>MYDTARSAFTPDPTGPYEAPHISNAEEAQAHFDSSREIKLKDTYGRELPMTSYREHYPPKETLAAGQPLDLAASGVPFTATSTYDNEFYAKPRMARPVEPLTYTHRPLPSITRDTTNQDTYRPFEVPSQPAGDRPARLATAPPPMLPSIYDTTYRTQYVPKEGEPRVAPGSIPPKDPLPWLNDGTTYRNDYTPKPLALVPPADYDPAQPFPFDSTTEYRAEYPPKELPELLPPLTGVRPREGLALPLPRRSLGVEFVHRGASDRYFVIVPRTVDPPCSARHVFTTVHDNQEQACILILYGDDPVASNNVLLGQFDIVNIPPAPKDVPRIEVTFRLDKDNFLTVEARDLDTARHKRWVQRGEVVVLRH</sequence>
<dbReference type="GO" id="GO:0005524">
    <property type="term" value="F:ATP binding"/>
    <property type="evidence" value="ECO:0007669"/>
    <property type="project" value="UniProtKB-KW"/>
</dbReference>
<name>A0A150GTT5_GONPE</name>
<keyword evidence="1" id="KW-0547">Nucleotide-binding</keyword>
<reference evidence="5" key="1">
    <citation type="journal article" date="2016" name="Nat. Commun.">
        <title>The Gonium pectorale genome demonstrates co-option of cell cycle regulation during the evolution of multicellularity.</title>
        <authorList>
            <person name="Hanschen E.R."/>
            <person name="Marriage T.N."/>
            <person name="Ferris P.J."/>
            <person name="Hamaji T."/>
            <person name="Toyoda A."/>
            <person name="Fujiyama A."/>
            <person name="Neme R."/>
            <person name="Noguchi H."/>
            <person name="Minakuchi Y."/>
            <person name="Suzuki M."/>
            <person name="Kawai-Toyooka H."/>
            <person name="Smith D.R."/>
            <person name="Sparks H."/>
            <person name="Anderson J."/>
            <person name="Bakaric R."/>
            <person name="Luria V."/>
            <person name="Karger A."/>
            <person name="Kirschner M.W."/>
            <person name="Durand P.M."/>
            <person name="Michod R.E."/>
            <person name="Nozaki H."/>
            <person name="Olson B.J."/>
        </authorList>
    </citation>
    <scope>NUCLEOTIDE SEQUENCE [LARGE SCALE GENOMIC DNA]</scope>
    <source>
        <strain evidence="5">NIES-2863</strain>
    </source>
</reference>
<protein>
    <submittedName>
        <fullName evidence="4">Uncharacterized protein</fullName>
    </submittedName>
</protein>
<organism evidence="4 5">
    <name type="scientific">Gonium pectorale</name>
    <name type="common">Green alga</name>
    <dbReference type="NCBI Taxonomy" id="33097"/>
    <lineage>
        <taxon>Eukaryota</taxon>
        <taxon>Viridiplantae</taxon>
        <taxon>Chlorophyta</taxon>
        <taxon>core chlorophytes</taxon>
        <taxon>Chlorophyceae</taxon>
        <taxon>CS clade</taxon>
        <taxon>Chlamydomonadales</taxon>
        <taxon>Volvocaceae</taxon>
        <taxon>Gonium</taxon>
    </lineage>
</organism>
<evidence type="ECO:0000256" key="3">
    <source>
        <dbReference type="SAM" id="MobiDB-lite"/>
    </source>
</evidence>
<dbReference type="GO" id="GO:0140662">
    <property type="term" value="F:ATP-dependent protein folding chaperone"/>
    <property type="evidence" value="ECO:0007669"/>
    <property type="project" value="InterPro"/>
</dbReference>
<feature type="region of interest" description="Disordered" evidence="3">
    <location>
        <begin position="162"/>
        <end position="186"/>
    </location>
</feature>